<feature type="region of interest" description="Disordered" evidence="1">
    <location>
        <begin position="276"/>
        <end position="407"/>
    </location>
</feature>
<feature type="compositionally biased region" description="Basic and acidic residues" evidence="1">
    <location>
        <begin position="288"/>
        <end position="298"/>
    </location>
</feature>
<organism evidence="2 3">
    <name type="scientific">Parasutterella excrementihominis YIT 11859</name>
    <dbReference type="NCBI Taxonomy" id="762966"/>
    <lineage>
        <taxon>Bacteria</taxon>
        <taxon>Pseudomonadati</taxon>
        <taxon>Pseudomonadota</taxon>
        <taxon>Betaproteobacteria</taxon>
        <taxon>Burkholderiales</taxon>
        <taxon>Sutterellaceae</taxon>
        <taxon>Parasutterella</taxon>
    </lineage>
</organism>
<reference evidence="2 3" key="1">
    <citation type="submission" date="2011-02" db="EMBL/GenBank/DDBJ databases">
        <authorList>
            <person name="Weinstock G."/>
            <person name="Sodergren E."/>
            <person name="Clifton S."/>
            <person name="Fulton L."/>
            <person name="Fulton B."/>
            <person name="Courtney L."/>
            <person name="Fronick C."/>
            <person name="Harrison M."/>
            <person name="Strong C."/>
            <person name="Farmer C."/>
            <person name="Delahaunty K."/>
            <person name="Markovic C."/>
            <person name="Hall O."/>
            <person name="Minx P."/>
            <person name="Tomlinson C."/>
            <person name="Mitreva M."/>
            <person name="Hou S."/>
            <person name="Chen J."/>
            <person name="Wollam A."/>
            <person name="Pepin K.H."/>
            <person name="Johnson M."/>
            <person name="Bhonagiri V."/>
            <person name="Zhang X."/>
            <person name="Suruliraj S."/>
            <person name="Warren W."/>
            <person name="Chinwalla A."/>
            <person name="Mardis E.R."/>
            <person name="Wilson R.K."/>
        </authorList>
    </citation>
    <scope>NUCLEOTIDE SEQUENCE [LARGE SCALE GENOMIC DNA]</scope>
    <source>
        <strain evidence="2 3">YIT 11859</strain>
    </source>
</reference>
<name>F3QJD3_9BURK</name>
<sequence length="500" mass="55113">MPVQKHPSGLNIFEVITVGNLKRTVAIDSVSVRSVDDNGFLHVQKSPLTRVQVAPYYGKEIAGWRELGLDPERLYHAYRPPEELSSPETIQSINGIPIHLEHHDDHGAPENKQTRVGTTGTDGAFEAPFLVNSLHIYDQDARSRIEDGSMRELSLAYTFEPDFTPGETPDGEKYDYVQRRIRANHLALVETGRAGPEVRVRDSNKDFLNMEKDDAVEQAEVTLAKAIIDLHSVDPNGKIVDGAQDDDKDAMIQKIIEGLKAKGLTDEEAEKLKTTLSDLAYSQATGDEDPKPDDQKEAQDDDPELDEKMKDPNFKAGFEAGVLYGEKREKDDPKRLDSDHEREGEERYLEKEAEDALKSCGLDEASEEEKKAFAAGLNYAQKKDEGAQDEDPKPDDGKEEKSSASDSMKILRNAIYSELAAIEEVKPVLGVIRAGSYDSAGSIYVAALKELGLKNIPASEARSAYRAYMQGRKALAGAKDSGAKVTEKPTAVSAILNNVK</sequence>
<dbReference type="eggNOG" id="COG3566">
    <property type="taxonomic scope" value="Bacteria"/>
</dbReference>
<proteinExistence type="predicted"/>
<evidence type="ECO:0008006" key="4">
    <source>
        <dbReference type="Google" id="ProtNLM"/>
    </source>
</evidence>
<accession>F3QJD3</accession>
<comment type="caution">
    <text evidence="2">The sequence shown here is derived from an EMBL/GenBank/DDBJ whole genome shotgun (WGS) entry which is preliminary data.</text>
</comment>
<dbReference type="Pfam" id="PF09979">
    <property type="entry name" value="DUF2213"/>
    <property type="match status" value="1"/>
</dbReference>
<evidence type="ECO:0000313" key="2">
    <source>
        <dbReference type="EMBL" id="EGG55781.1"/>
    </source>
</evidence>
<dbReference type="Proteomes" id="UP000005156">
    <property type="component" value="Unassembled WGS sequence"/>
</dbReference>
<feature type="compositionally biased region" description="Basic and acidic residues" evidence="1">
    <location>
        <begin position="381"/>
        <end position="403"/>
    </location>
</feature>
<keyword evidence="3" id="KW-1185">Reference proteome</keyword>
<evidence type="ECO:0000256" key="1">
    <source>
        <dbReference type="SAM" id="MobiDB-lite"/>
    </source>
</evidence>
<dbReference type="HOGENOM" id="CLU_544955_0_0_4"/>
<evidence type="ECO:0000313" key="3">
    <source>
        <dbReference type="Proteomes" id="UP000005156"/>
    </source>
</evidence>
<feature type="compositionally biased region" description="Basic and acidic residues" evidence="1">
    <location>
        <begin position="325"/>
        <end position="357"/>
    </location>
</feature>
<gene>
    <name evidence="2" type="ORF">HMPREF9439_01034</name>
</gene>
<protein>
    <recommendedName>
        <fullName evidence="4">DUF2213 domain-containing protein</fullName>
    </recommendedName>
</protein>
<dbReference type="AlphaFoldDB" id="F3QJD3"/>
<dbReference type="InterPro" id="IPR016913">
    <property type="entry name" value="UCP029215"/>
</dbReference>
<feature type="compositionally biased region" description="Polar residues" evidence="1">
    <location>
        <begin position="276"/>
        <end position="285"/>
    </location>
</feature>
<dbReference type="EMBL" id="AFBP01000022">
    <property type="protein sequence ID" value="EGG55781.1"/>
    <property type="molecule type" value="Genomic_DNA"/>
</dbReference>